<protein>
    <recommendedName>
        <fullName evidence="7">Putative tRNA (cytidine(32)/guanosine(34)-2'-O)-methyltransferase</fullName>
        <ecNumber evidence="7">2.1.1.205</ecNumber>
    </recommendedName>
    <alternativeName>
        <fullName evidence="7">2'-O-ribose RNA methyltransferase TRM7 homolog</fullName>
    </alternativeName>
</protein>
<dbReference type="InterPro" id="IPR050082">
    <property type="entry name" value="RNA_methyltr_RlmE"/>
</dbReference>
<feature type="domain" description="Ribosomal RNA methyltransferase FtsJ" evidence="9">
    <location>
        <begin position="21"/>
        <end position="248"/>
    </location>
</feature>
<comment type="subcellular location">
    <subcellularLocation>
        <location evidence="7">Cytoplasm</location>
    </subcellularLocation>
</comment>
<keyword evidence="2 7" id="KW-0489">Methyltransferase</keyword>
<dbReference type="EMBL" id="JAECZO010000111">
    <property type="protein sequence ID" value="KAK7197573.1"/>
    <property type="molecule type" value="Genomic_DNA"/>
</dbReference>
<dbReference type="InterPro" id="IPR015507">
    <property type="entry name" value="rRNA-MeTfrase_E"/>
</dbReference>
<evidence type="ECO:0000256" key="5">
    <source>
        <dbReference type="ARBA" id="ARBA00022694"/>
    </source>
</evidence>
<dbReference type="EC" id="2.1.1.205" evidence="7"/>
<evidence type="ECO:0000256" key="7">
    <source>
        <dbReference type="HAMAP-Rule" id="MF_03162"/>
    </source>
</evidence>
<evidence type="ECO:0000313" key="11">
    <source>
        <dbReference type="Proteomes" id="UP001430356"/>
    </source>
</evidence>
<dbReference type="GO" id="GO:0002181">
    <property type="term" value="P:cytoplasmic translation"/>
    <property type="evidence" value="ECO:0007669"/>
    <property type="project" value="UniProtKB-UniRule"/>
</dbReference>
<dbReference type="PANTHER" id="PTHR10920">
    <property type="entry name" value="RIBOSOMAL RNA METHYLTRANSFERASE"/>
    <property type="match status" value="1"/>
</dbReference>
<gene>
    <name evidence="10" type="ORF">NESM_000707500</name>
</gene>
<feature type="binding site" evidence="7">
    <location>
        <position position="90"/>
    </location>
    <ligand>
        <name>S-adenosyl-L-methionine</name>
        <dbReference type="ChEBI" id="CHEBI:59789"/>
    </ligand>
</feature>
<dbReference type="AlphaFoldDB" id="A0AAW0EU51"/>
<keyword evidence="11" id="KW-1185">Reference proteome</keyword>
<dbReference type="Pfam" id="PF01728">
    <property type="entry name" value="FtsJ"/>
    <property type="match status" value="1"/>
</dbReference>
<dbReference type="PANTHER" id="PTHR10920:SF12">
    <property type="entry name" value="TRNA (CYTIDINE(32)_GUANOSINE(34)-2'-O)-METHYLTRANSFERASE-RELATED"/>
    <property type="match status" value="1"/>
</dbReference>
<comment type="similarity">
    <text evidence="7">Belongs to the class I-like SAM-binding methyltransferase superfamily. RNA methyltransferase RlmE family. TRM7 subfamily.</text>
</comment>
<dbReference type="InterPro" id="IPR002877">
    <property type="entry name" value="RNA_MeTrfase_FtsJ_dom"/>
</dbReference>
<evidence type="ECO:0000256" key="6">
    <source>
        <dbReference type="ARBA" id="ARBA00048902"/>
    </source>
</evidence>
<keyword evidence="5 7" id="KW-0819">tRNA processing</keyword>
<comment type="catalytic activity">
    <reaction evidence="6 7">
        <text>cytidine(32)/guanosine(34) in tRNA + 2 S-adenosyl-L-methionine = 2'-O-methylcytidine(32)/2'-O-methylguanosine(34) in tRNA + 2 S-adenosyl-L-homocysteine + 2 H(+)</text>
        <dbReference type="Rhea" id="RHEA:42396"/>
        <dbReference type="Rhea" id="RHEA-COMP:10246"/>
        <dbReference type="Rhea" id="RHEA-COMP:10247"/>
        <dbReference type="ChEBI" id="CHEBI:15378"/>
        <dbReference type="ChEBI" id="CHEBI:57856"/>
        <dbReference type="ChEBI" id="CHEBI:59789"/>
        <dbReference type="ChEBI" id="CHEBI:74269"/>
        <dbReference type="ChEBI" id="CHEBI:74445"/>
        <dbReference type="ChEBI" id="CHEBI:74495"/>
        <dbReference type="ChEBI" id="CHEBI:82748"/>
        <dbReference type="EC" id="2.1.1.205"/>
    </reaction>
</comment>
<dbReference type="InterPro" id="IPR028590">
    <property type="entry name" value="RNA_methyltr_E_TRM7"/>
</dbReference>
<organism evidence="10 11">
    <name type="scientific">Novymonas esmeraldas</name>
    <dbReference type="NCBI Taxonomy" id="1808958"/>
    <lineage>
        <taxon>Eukaryota</taxon>
        <taxon>Discoba</taxon>
        <taxon>Euglenozoa</taxon>
        <taxon>Kinetoplastea</taxon>
        <taxon>Metakinetoplastina</taxon>
        <taxon>Trypanosomatida</taxon>
        <taxon>Trypanosomatidae</taxon>
        <taxon>Novymonas</taxon>
    </lineage>
</organism>
<keyword evidence="1 7" id="KW-0963">Cytoplasm</keyword>
<feature type="binding site" evidence="7">
    <location>
        <position position="165"/>
    </location>
    <ligand>
        <name>S-adenosyl-L-methionine</name>
        <dbReference type="ChEBI" id="CHEBI:59789"/>
    </ligand>
</feature>
<feature type="region of interest" description="Disordered" evidence="8">
    <location>
        <begin position="124"/>
        <end position="159"/>
    </location>
</feature>
<dbReference type="GO" id="GO:0002128">
    <property type="term" value="P:tRNA nucleoside ribose methylation"/>
    <property type="evidence" value="ECO:0007669"/>
    <property type="project" value="UniProtKB-UniRule"/>
</dbReference>
<dbReference type="InterPro" id="IPR029063">
    <property type="entry name" value="SAM-dependent_MTases_sf"/>
</dbReference>
<keyword evidence="3 7" id="KW-0808">Transferase</keyword>
<name>A0AAW0EU51_9TRYP</name>
<feature type="binding site" evidence="7">
    <location>
        <position position="56"/>
    </location>
    <ligand>
        <name>S-adenosyl-L-methionine</name>
        <dbReference type="ChEBI" id="CHEBI:59789"/>
    </ligand>
</feature>
<evidence type="ECO:0000256" key="2">
    <source>
        <dbReference type="ARBA" id="ARBA00022603"/>
    </source>
</evidence>
<feature type="binding site" evidence="7">
    <location>
        <position position="106"/>
    </location>
    <ligand>
        <name>S-adenosyl-L-methionine</name>
        <dbReference type="ChEBI" id="CHEBI:59789"/>
    </ligand>
</feature>
<accession>A0AAW0EU51</accession>
<evidence type="ECO:0000256" key="4">
    <source>
        <dbReference type="ARBA" id="ARBA00022691"/>
    </source>
</evidence>
<dbReference type="HAMAP" id="MF_03162">
    <property type="entry name" value="RNA_methyltr_E_TRM7"/>
    <property type="match status" value="1"/>
</dbReference>
<comment type="caution">
    <text evidence="10">The sequence shown here is derived from an EMBL/GenBank/DDBJ whole genome shotgun (WGS) entry which is preliminary data.</text>
</comment>
<evidence type="ECO:0000259" key="9">
    <source>
        <dbReference type="Pfam" id="PF01728"/>
    </source>
</evidence>
<dbReference type="GO" id="GO:0106340">
    <property type="term" value="F:tRNA (guanosine(34)-2'-O)-methyltransferase activity"/>
    <property type="evidence" value="ECO:0007669"/>
    <property type="project" value="UniProtKB-ARBA"/>
</dbReference>
<dbReference type="Gene3D" id="3.40.50.150">
    <property type="entry name" value="Vaccinia Virus protein VP39"/>
    <property type="match status" value="1"/>
</dbReference>
<evidence type="ECO:0000256" key="1">
    <source>
        <dbReference type="ARBA" id="ARBA00022490"/>
    </source>
</evidence>
<keyword evidence="4 7" id="KW-0949">S-adenosyl-L-methionine</keyword>
<sequence>MGRASKDKRDIFYRKAKAEGYRARSAYKLLQMHETLNILDPAEIRTGAVDLCAAPGSWSQVLAHHFKSVRTAATAAAESAVPAPRVVAVDLQEMAPIDGVSIVQGDITSEATATEIIRVLNAPEPGAAGSCSRREDGDEQDGDSAQPPPPPPPPEPRKADIVLCDGAPDVTGMHELDEYLQHHLLLAALHITVFVLRPGGSFVAKMFRGPNTPFLIAKSELFFHQVRVVKPTSSRNASMESFIVCQDFRLPPGYVPRFTAGEQDVGHRDAEVGVPSRASSFTPAAPSYAYDTAACPSQDAAASPRTACVLASAVLQPFMACGDLSGLDADFCYDREAGADVLAPVQPPLQAPYLVAAAAGAAGAAVAGTGVLEEALAKKARVEPTGARGSDGGSGGA</sequence>
<feature type="binding site" evidence="7">
    <location>
        <position position="58"/>
    </location>
    <ligand>
        <name>S-adenosyl-L-methionine</name>
        <dbReference type="ChEBI" id="CHEBI:59789"/>
    </ligand>
</feature>
<evidence type="ECO:0000256" key="3">
    <source>
        <dbReference type="ARBA" id="ARBA00022679"/>
    </source>
</evidence>
<dbReference type="Proteomes" id="UP001430356">
    <property type="component" value="Unassembled WGS sequence"/>
</dbReference>
<dbReference type="GO" id="GO:0005737">
    <property type="term" value="C:cytoplasm"/>
    <property type="evidence" value="ECO:0007669"/>
    <property type="project" value="UniProtKB-SubCell"/>
</dbReference>
<dbReference type="SUPFAM" id="SSF53335">
    <property type="entry name" value="S-adenosyl-L-methionine-dependent methyltransferases"/>
    <property type="match status" value="1"/>
</dbReference>
<reference evidence="10 11" key="1">
    <citation type="journal article" date="2021" name="MBio">
        <title>A New Model Trypanosomatid, Novymonas esmeraldas: Genomic Perception of Its 'Candidatus Pandoraea novymonadis' Endosymbiont.</title>
        <authorList>
            <person name="Zakharova A."/>
            <person name="Saura A."/>
            <person name="Butenko A."/>
            <person name="Podesvova L."/>
            <person name="Warmusova S."/>
            <person name="Kostygov A.Y."/>
            <person name="Nenarokova A."/>
            <person name="Lukes J."/>
            <person name="Opperdoes F.R."/>
            <person name="Yurchenko V."/>
        </authorList>
    </citation>
    <scope>NUCLEOTIDE SEQUENCE [LARGE SCALE GENOMIC DNA]</scope>
    <source>
        <strain evidence="10 11">E262AT.01</strain>
    </source>
</reference>
<dbReference type="HAMAP" id="MF_01547">
    <property type="entry name" value="RNA_methyltr_E"/>
    <property type="match status" value="1"/>
</dbReference>
<feature type="active site" description="Proton acceptor" evidence="7">
    <location>
        <position position="205"/>
    </location>
</feature>
<comment type="function">
    <text evidence="7">Methylates the 2'-O-ribose of nucleotides at positions 32 and 34 of the tRNA anticodon loop of substrate tRNAs.</text>
</comment>
<evidence type="ECO:0000256" key="8">
    <source>
        <dbReference type="SAM" id="MobiDB-lite"/>
    </source>
</evidence>
<proteinExistence type="inferred from homology"/>
<evidence type="ECO:0000313" key="10">
    <source>
        <dbReference type="EMBL" id="KAK7197573.1"/>
    </source>
</evidence>